<accession>G7H6U6</accession>
<protein>
    <submittedName>
        <fullName evidence="1">Uncharacterized protein</fullName>
    </submittedName>
</protein>
<gene>
    <name evidence="1" type="ORF">GOARA_078_00200</name>
</gene>
<comment type="caution">
    <text evidence="1">The sequence shown here is derived from an EMBL/GenBank/DDBJ whole genome shotgun (WGS) entry which is preliminary data.</text>
</comment>
<name>G7H6U6_9ACTN</name>
<evidence type="ECO:0000313" key="1">
    <source>
        <dbReference type="EMBL" id="GAB11571.1"/>
    </source>
</evidence>
<organism evidence="1 2">
    <name type="scientific">Gordonia araii NBRC 100433</name>
    <dbReference type="NCBI Taxonomy" id="1073574"/>
    <lineage>
        <taxon>Bacteria</taxon>
        <taxon>Bacillati</taxon>
        <taxon>Actinomycetota</taxon>
        <taxon>Actinomycetes</taxon>
        <taxon>Mycobacteriales</taxon>
        <taxon>Gordoniaceae</taxon>
        <taxon>Gordonia</taxon>
    </lineage>
</organism>
<sequence length="66" mass="7151">MNRSIHAEAYPADRAQIPADRAQFPADRAQIPADRAQIPAGYWPMTYSIEGHAVHPPSTAISAPVV</sequence>
<dbReference type="Proteomes" id="UP000035088">
    <property type="component" value="Unassembled WGS sequence"/>
</dbReference>
<keyword evidence="2" id="KW-1185">Reference proteome</keyword>
<dbReference type="AlphaFoldDB" id="G7H6U6"/>
<proteinExistence type="predicted"/>
<dbReference type="EMBL" id="BAEE01000078">
    <property type="protein sequence ID" value="GAB11571.1"/>
    <property type="molecule type" value="Genomic_DNA"/>
</dbReference>
<reference evidence="1 2" key="1">
    <citation type="submission" date="2011-11" db="EMBL/GenBank/DDBJ databases">
        <title>Whole genome shotgun sequence of Gordonia araii NBRC 100433.</title>
        <authorList>
            <person name="Yoshida Y."/>
            <person name="Hosoyama A."/>
            <person name="Tsuchikane K."/>
            <person name="Katsumata H."/>
            <person name="Yamazaki S."/>
            <person name="Fujita N."/>
        </authorList>
    </citation>
    <scope>NUCLEOTIDE SEQUENCE [LARGE SCALE GENOMIC DNA]</scope>
    <source>
        <strain evidence="1 2">NBRC 100433</strain>
    </source>
</reference>
<evidence type="ECO:0000313" key="2">
    <source>
        <dbReference type="Proteomes" id="UP000035088"/>
    </source>
</evidence>